<proteinExistence type="predicted"/>
<reference evidence="1 2" key="1">
    <citation type="submission" date="2020-08" db="EMBL/GenBank/DDBJ databases">
        <title>Sequencing the genomes of 1000 actinobacteria strains.</title>
        <authorList>
            <person name="Klenk H.-P."/>
        </authorList>
    </citation>
    <scope>NUCLEOTIDE SEQUENCE [LARGE SCALE GENOMIC DNA]</scope>
    <source>
        <strain evidence="1 2">DSM 45784</strain>
    </source>
</reference>
<comment type="caution">
    <text evidence="1">The sequence shown here is derived from an EMBL/GenBank/DDBJ whole genome shotgun (WGS) entry which is preliminary data.</text>
</comment>
<dbReference type="RefSeq" id="WP_184881796.1">
    <property type="nucleotide sequence ID" value="NZ_BOOV01000026.1"/>
</dbReference>
<dbReference type="Gene3D" id="3.40.91.30">
    <property type="match status" value="1"/>
</dbReference>
<evidence type="ECO:0000313" key="1">
    <source>
        <dbReference type="EMBL" id="MBB4702207.1"/>
    </source>
</evidence>
<keyword evidence="2" id="KW-1185">Reference proteome</keyword>
<sequence>MKIRAVPLTYRGVTFRSALEADWAATFDALDIYWQYEPLTLQLESGQFYLPDFYLPNLHTWAEVKGPHWERMDKALELRDTLAVDWPGWWAHIHVVVLEAAGPGDAAAWHAPNGERKLWLTDCGGCGLWTWVHEDGACWRCGHVGGGDHPLYWPAPAAEGAGVLRPTYRMARAPRPEVGVGRKLGA</sequence>
<organism evidence="1 2">
    <name type="scientific">Sphaerisporangium siamense</name>
    <dbReference type="NCBI Taxonomy" id="795645"/>
    <lineage>
        <taxon>Bacteria</taxon>
        <taxon>Bacillati</taxon>
        <taxon>Actinomycetota</taxon>
        <taxon>Actinomycetes</taxon>
        <taxon>Streptosporangiales</taxon>
        <taxon>Streptosporangiaceae</taxon>
        <taxon>Sphaerisporangium</taxon>
    </lineage>
</organism>
<dbReference type="Proteomes" id="UP000542210">
    <property type="component" value="Unassembled WGS sequence"/>
</dbReference>
<accession>A0A7W7D8K0</accession>
<gene>
    <name evidence="1" type="ORF">BJ982_003751</name>
</gene>
<dbReference type="EMBL" id="JACHND010000001">
    <property type="protein sequence ID" value="MBB4702207.1"/>
    <property type="molecule type" value="Genomic_DNA"/>
</dbReference>
<evidence type="ECO:0000313" key="2">
    <source>
        <dbReference type="Proteomes" id="UP000542210"/>
    </source>
</evidence>
<name>A0A7W7D8K0_9ACTN</name>
<dbReference type="AlphaFoldDB" id="A0A7W7D8K0"/>
<protein>
    <submittedName>
        <fullName evidence="1">Uncharacterized protein</fullName>
    </submittedName>
</protein>